<feature type="domain" description="Glycosyltransferase subfamily 4-like N-terminal" evidence="15">
    <location>
        <begin position="16"/>
        <end position="213"/>
    </location>
</feature>
<sequence>MRIAPRPWDRRLFYTGGAERLIVDAAVGLQKHGHTVHIYTSYHDPGHAFEETTDGTLTVRYIKPPLPRHIFNALHILLAILRQLHLVLTLLSLVFLGKEQPYDVFLVDQLSASVPLLRWGMARRVVFYCHFPDKLLADGTVAAVEGVKAAPKGQGGLKVTVKRLYRLPMNWIEEVTTRQSDVILANSKFTSRVFKHSFPSIKADPVVVYPGINILAYQTSPPSDTPEINMVKSEKITFLSLNRFERKKNAALAIQAFGALPGAKSGTMRLVLAGGYDPRLADNVECLGGLLKLCEEMGLGWEVVSPKGVPDIPLPGKRDNKSVDGVNKQVLFVLNFSNDQRAHLLTAASTRALLYTPQNEHFGIVPVEAMVCGVPVVACDSGGPMESVLDPDRLGQEGAGREQEKSTRTGYLLPPTPSLWTRALLSILELSPEERVTMGSAARSRVTDMFSLESMTKGMEDALARAIEMGEVRGVKPREVFVGFVGLGLGFWLMK</sequence>
<dbReference type="GO" id="GO:0005789">
    <property type="term" value="C:endoplasmic reticulum membrane"/>
    <property type="evidence" value="ECO:0007669"/>
    <property type="project" value="UniProtKB-SubCell"/>
</dbReference>
<evidence type="ECO:0000256" key="4">
    <source>
        <dbReference type="ARBA" id="ARBA00022676"/>
    </source>
</evidence>
<dbReference type="GO" id="GO:0004378">
    <property type="term" value="F:GDP-Man:Man(1)GlcNAc(2)-PP-Dol alpha-1,3-mannosyltransferase activity"/>
    <property type="evidence" value="ECO:0007669"/>
    <property type="project" value="UniProtKB-UniRule"/>
</dbReference>
<evidence type="ECO:0000256" key="9">
    <source>
        <dbReference type="ARBA" id="ARBA00023136"/>
    </source>
</evidence>
<name>A0A5N5QVM6_9AGAM</name>
<evidence type="ECO:0000256" key="8">
    <source>
        <dbReference type="ARBA" id="ARBA00022989"/>
    </source>
</evidence>
<keyword evidence="6" id="KW-0812">Transmembrane</keyword>
<dbReference type="SUPFAM" id="SSF53756">
    <property type="entry name" value="UDP-Glycosyltransferase/glycogen phosphorylase"/>
    <property type="match status" value="1"/>
</dbReference>
<keyword evidence="8" id="KW-1133">Transmembrane helix</keyword>
<feature type="domain" description="Glycosyl transferase family 1" evidence="14">
    <location>
        <begin position="325"/>
        <end position="444"/>
    </location>
</feature>
<evidence type="ECO:0000313" key="16">
    <source>
        <dbReference type="EMBL" id="KAB5595226.1"/>
    </source>
</evidence>
<feature type="compositionally biased region" description="Basic and acidic residues" evidence="13">
    <location>
        <begin position="390"/>
        <end position="407"/>
    </location>
</feature>
<comment type="function">
    <text evidence="1 12">Mannosylates Man(2)GlcNAc(2)-dolichol diphosphate and Man(1)GlcNAc(2)-dolichol diphosphate to form Man(3)GlcNAc(2)-dolichol diphosphate.</text>
</comment>
<gene>
    <name evidence="16" type="ORF">CTheo_1304</name>
</gene>
<dbReference type="EMBL" id="SSOP01000011">
    <property type="protein sequence ID" value="KAB5595226.1"/>
    <property type="molecule type" value="Genomic_DNA"/>
</dbReference>
<dbReference type="GO" id="GO:0102704">
    <property type="term" value="F:GDP-Man:Man(2)GlcNAc(2)-PP-Dol alpha-1,6-mannosyltransferase activity"/>
    <property type="evidence" value="ECO:0007669"/>
    <property type="project" value="UniProtKB-UniRule"/>
</dbReference>
<comment type="caution">
    <text evidence="16">The sequence shown here is derived from an EMBL/GenBank/DDBJ whole genome shotgun (WGS) entry which is preliminary data.</text>
</comment>
<reference evidence="16 17" key="1">
    <citation type="journal article" date="2019" name="Fungal Biol. Biotechnol.">
        <title>Draft genome sequence of fastidious pathogen Ceratobasidium theobromae, which causes vascular-streak dieback in Theobroma cacao.</title>
        <authorList>
            <person name="Ali S.S."/>
            <person name="Asman A."/>
            <person name="Shao J."/>
            <person name="Firmansyah A.P."/>
            <person name="Susilo A.W."/>
            <person name="Rosmana A."/>
            <person name="McMahon P."/>
            <person name="Junaid M."/>
            <person name="Guest D."/>
            <person name="Kheng T.Y."/>
            <person name="Meinhardt L.W."/>
            <person name="Bailey B.A."/>
        </authorList>
    </citation>
    <scope>NUCLEOTIDE SEQUENCE [LARGE SCALE GENOMIC DNA]</scope>
    <source>
        <strain evidence="16 17">CT2</strain>
    </source>
</reference>
<dbReference type="Pfam" id="PF13439">
    <property type="entry name" value="Glyco_transf_4"/>
    <property type="match status" value="1"/>
</dbReference>
<evidence type="ECO:0000256" key="12">
    <source>
        <dbReference type="RuleBase" id="RU367136"/>
    </source>
</evidence>
<evidence type="ECO:0000256" key="5">
    <source>
        <dbReference type="ARBA" id="ARBA00022679"/>
    </source>
</evidence>
<evidence type="ECO:0000256" key="7">
    <source>
        <dbReference type="ARBA" id="ARBA00022824"/>
    </source>
</evidence>
<dbReference type="EC" id="2.4.1.132" evidence="12"/>
<dbReference type="Pfam" id="PF00534">
    <property type="entry name" value="Glycos_transf_1"/>
    <property type="match status" value="1"/>
</dbReference>
<evidence type="ECO:0000256" key="11">
    <source>
        <dbReference type="ARBA" id="ARBA00045104"/>
    </source>
</evidence>
<evidence type="ECO:0000256" key="10">
    <source>
        <dbReference type="ARBA" id="ARBA00045103"/>
    </source>
</evidence>
<protein>
    <recommendedName>
        <fullName evidence="12">Alpha-1,3/1,6-mannosyltransferase ALG2</fullName>
        <ecNumber evidence="12">2.4.1.132</ecNumber>
        <ecNumber evidence="12">2.4.1.257</ecNumber>
    </recommendedName>
    <alternativeName>
        <fullName evidence="12">GDP-Man:Man(1)GlcNAc(2)-PP-Dol alpha-1,3-mannosyltransferase</fullName>
    </alternativeName>
</protein>
<dbReference type="Gene3D" id="3.40.50.2000">
    <property type="entry name" value="Glycogen Phosphorylase B"/>
    <property type="match status" value="2"/>
</dbReference>
<dbReference type="AlphaFoldDB" id="A0A5N5QVM6"/>
<evidence type="ECO:0000256" key="3">
    <source>
        <dbReference type="ARBA" id="ARBA00004922"/>
    </source>
</evidence>
<comment type="catalytic activity">
    <reaction evidence="11 12">
        <text>an alpha-D-Man-(1-&gt;3)-beta-D-Man-(1-&gt;4)-beta-D-GlcNAc-(1-&gt;4)-alpha-D-GlcNAc-diphospho-di-trans,poly-cis-dolichol + GDP-alpha-D-mannose = an alpha-D-Man-(1-&gt;3)-[alpha-D-Man-(1-&gt;6)]-beta-D-Man-(1-&gt;4)-beta-D-GlcNAc-(1-&gt;4)-alpha-D-GlcNAc-diphospho-di-trans,poly-cis-dolichol + GDP + H(+)</text>
        <dbReference type="Rhea" id="RHEA:29519"/>
        <dbReference type="Rhea" id="RHEA-COMP:19513"/>
        <dbReference type="Rhea" id="RHEA-COMP:19515"/>
        <dbReference type="ChEBI" id="CHEBI:15378"/>
        <dbReference type="ChEBI" id="CHEBI:57527"/>
        <dbReference type="ChEBI" id="CHEBI:58189"/>
        <dbReference type="ChEBI" id="CHEBI:132510"/>
        <dbReference type="ChEBI" id="CHEBI:132511"/>
        <dbReference type="EC" id="2.4.1.257"/>
    </reaction>
    <physiologicalReaction direction="left-to-right" evidence="11 12">
        <dbReference type="Rhea" id="RHEA:29520"/>
    </physiologicalReaction>
</comment>
<accession>A0A5N5QVM6</accession>
<dbReference type="OrthoDB" id="448893at2759"/>
<comment type="catalytic activity">
    <reaction evidence="10 12">
        <text>a beta-D-Man-(1-&gt;4)-beta-D-GlcNAc-(1-&gt;4)-alpha-D-GlcNAc-diphospho-di-trans,poly-cis-dolichol + GDP-alpha-D-mannose = an alpha-D-Man-(1-&gt;3)-beta-D-Man-(1-&gt;4)-beta-D-GlcNAc-(1-&gt;4)-alpha-D-GlcNAc-diphospho-di-trans,poly-cis-dolichol + GDP + H(+)</text>
        <dbReference type="Rhea" id="RHEA:29515"/>
        <dbReference type="Rhea" id="RHEA-COMP:19511"/>
        <dbReference type="Rhea" id="RHEA-COMP:19513"/>
        <dbReference type="ChEBI" id="CHEBI:15378"/>
        <dbReference type="ChEBI" id="CHEBI:57527"/>
        <dbReference type="ChEBI" id="CHEBI:58189"/>
        <dbReference type="ChEBI" id="CHEBI:58472"/>
        <dbReference type="ChEBI" id="CHEBI:132510"/>
        <dbReference type="EC" id="2.4.1.132"/>
    </reaction>
    <physiologicalReaction direction="left-to-right" evidence="10 12">
        <dbReference type="Rhea" id="RHEA:29516"/>
    </physiologicalReaction>
</comment>
<evidence type="ECO:0000259" key="14">
    <source>
        <dbReference type="Pfam" id="PF00534"/>
    </source>
</evidence>
<dbReference type="EC" id="2.4.1.257" evidence="12"/>
<evidence type="ECO:0000259" key="15">
    <source>
        <dbReference type="Pfam" id="PF13439"/>
    </source>
</evidence>
<organism evidence="16 17">
    <name type="scientific">Ceratobasidium theobromae</name>
    <dbReference type="NCBI Taxonomy" id="1582974"/>
    <lineage>
        <taxon>Eukaryota</taxon>
        <taxon>Fungi</taxon>
        <taxon>Dikarya</taxon>
        <taxon>Basidiomycota</taxon>
        <taxon>Agaricomycotina</taxon>
        <taxon>Agaricomycetes</taxon>
        <taxon>Cantharellales</taxon>
        <taxon>Ceratobasidiaceae</taxon>
        <taxon>Ceratobasidium</taxon>
    </lineage>
</organism>
<dbReference type="InterPro" id="IPR027054">
    <property type="entry name" value="ALG2"/>
</dbReference>
<dbReference type="PANTHER" id="PTHR45918">
    <property type="entry name" value="ALPHA-1,3/1,6-MANNOSYLTRANSFERASE ALG2"/>
    <property type="match status" value="1"/>
</dbReference>
<comment type="subcellular location">
    <subcellularLocation>
        <location evidence="2 12">Endoplasmic reticulum membrane</location>
    </subcellularLocation>
</comment>
<dbReference type="Proteomes" id="UP000383932">
    <property type="component" value="Unassembled WGS sequence"/>
</dbReference>
<evidence type="ECO:0000256" key="6">
    <source>
        <dbReference type="ARBA" id="ARBA00022692"/>
    </source>
</evidence>
<comment type="similarity">
    <text evidence="12">Belongs to the glycosyltransferase group 1 family.</text>
</comment>
<keyword evidence="5 12" id="KW-0808">Transferase</keyword>
<proteinExistence type="inferred from homology"/>
<comment type="pathway">
    <text evidence="3 12">Protein modification; protein glycosylation.</text>
</comment>
<dbReference type="UniPathway" id="UPA00378"/>
<evidence type="ECO:0000256" key="2">
    <source>
        <dbReference type="ARBA" id="ARBA00004586"/>
    </source>
</evidence>
<keyword evidence="17" id="KW-1185">Reference proteome</keyword>
<dbReference type="PANTHER" id="PTHR45918:SF1">
    <property type="entry name" value="ALPHA-1,3_1,6-MANNOSYLTRANSFERASE ALG2"/>
    <property type="match status" value="1"/>
</dbReference>
<dbReference type="InterPro" id="IPR001296">
    <property type="entry name" value="Glyco_trans_1"/>
</dbReference>
<dbReference type="InterPro" id="IPR028098">
    <property type="entry name" value="Glyco_trans_4-like_N"/>
</dbReference>
<evidence type="ECO:0000256" key="13">
    <source>
        <dbReference type="SAM" id="MobiDB-lite"/>
    </source>
</evidence>
<keyword evidence="9" id="KW-0472">Membrane</keyword>
<evidence type="ECO:0000256" key="1">
    <source>
        <dbReference type="ARBA" id="ARBA00003142"/>
    </source>
</evidence>
<keyword evidence="4 12" id="KW-0328">Glycosyltransferase</keyword>
<keyword evidence="7 12" id="KW-0256">Endoplasmic reticulum</keyword>
<evidence type="ECO:0000313" key="17">
    <source>
        <dbReference type="Proteomes" id="UP000383932"/>
    </source>
</evidence>
<feature type="region of interest" description="Disordered" evidence="13">
    <location>
        <begin position="387"/>
        <end position="409"/>
    </location>
</feature>